<dbReference type="AlphaFoldDB" id="A0A5C6E5S0"/>
<keyword evidence="3" id="KW-1185">Reference proteome</keyword>
<keyword evidence="1" id="KW-0378">Hydrolase</keyword>
<protein>
    <recommendedName>
        <fullName evidence="4">Carbohydrate-binding family 6 protein</fullName>
    </recommendedName>
</protein>
<evidence type="ECO:0000313" key="3">
    <source>
        <dbReference type="Proteomes" id="UP000315471"/>
    </source>
</evidence>
<name>A0A5C6E5S0_9BACT</name>
<comment type="caution">
    <text evidence="2">The sequence shown here is derived from an EMBL/GenBank/DDBJ whole genome shotgun (WGS) entry which is preliminary data.</text>
</comment>
<proteinExistence type="predicted"/>
<dbReference type="Proteomes" id="UP000315471">
    <property type="component" value="Unassembled WGS sequence"/>
</dbReference>
<dbReference type="GO" id="GO:0016787">
    <property type="term" value="F:hydrolase activity"/>
    <property type="evidence" value="ECO:0007669"/>
    <property type="project" value="UniProtKB-KW"/>
</dbReference>
<reference evidence="2 3" key="1">
    <citation type="submission" date="2019-02" db="EMBL/GenBank/DDBJ databases">
        <title>Deep-cultivation of Planctomycetes and their phenomic and genomic characterization uncovers novel biology.</title>
        <authorList>
            <person name="Wiegand S."/>
            <person name="Jogler M."/>
            <person name="Boedeker C."/>
            <person name="Pinto D."/>
            <person name="Vollmers J."/>
            <person name="Rivas-Marin E."/>
            <person name="Kohn T."/>
            <person name="Peeters S.H."/>
            <person name="Heuer A."/>
            <person name="Rast P."/>
            <person name="Oberbeckmann S."/>
            <person name="Bunk B."/>
            <person name="Jeske O."/>
            <person name="Meyerdierks A."/>
            <person name="Storesund J.E."/>
            <person name="Kallscheuer N."/>
            <person name="Luecker S."/>
            <person name="Lage O.M."/>
            <person name="Pohl T."/>
            <person name="Merkel B.J."/>
            <person name="Hornburger P."/>
            <person name="Mueller R.-W."/>
            <person name="Bruemmer F."/>
            <person name="Labrenz M."/>
            <person name="Spormann A.M."/>
            <person name="Op Den Camp H."/>
            <person name="Overmann J."/>
            <person name="Amann R."/>
            <person name="Jetten M.S.M."/>
            <person name="Mascher T."/>
            <person name="Medema M.H."/>
            <person name="Devos D.P."/>
            <person name="Kaster A.-K."/>
            <person name="Ovreas L."/>
            <person name="Rohde M."/>
            <person name="Galperin M.Y."/>
            <person name="Jogler C."/>
        </authorList>
    </citation>
    <scope>NUCLEOTIDE SEQUENCE [LARGE SCALE GENOMIC DNA]</scope>
    <source>
        <strain evidence="2 3">Q31b</strain>
    </source>
</reference>
<dbReference type="InterPro" id="IPR029018">
    <property type="entry name" value="Hex-like_dom2"/>
</dbReference>
<gene>
    <name evidence="2" type="ORF">Q31b_17880</name>
</gene>
<evidence type="ECO:0000313" key="2">
    <source>
        <dbReference type="EMBL" id="TWU44252.1"/>
    </source>
</evidence>
<dbReference type="EMBL" id="SJPY01000002">
    <property type="protein sequence ID" value="TWU44252.1"/>
    <property type="molecule type" value="Genomic_DNA"/>
</dbReference>
<sequence>MVLGENVSIYSRSEIPAIQFAVKDLTQAIKLNGNEWKMEPLSALTDKSENIRLVLGLQDDDVLAGRLQAVRAKGLEKMLAEGYAIRVTRTEDLLTIWAIGADATGAMYAGLSLAETIAQDGIEAVQEIDCQPYIKKRGLKMNIPLDARTPSYADCGDAAQQNIAVMWDMNFWKEHLDALARDRYNTITLWSPHPFPSMVKVPEYPDVALDDVKIADLDWNNWFDKYAGGAGEHSVNQEVLDHLKTIKNISIEEKIEFWREVMEYAKDRGIEFHIITWNIFVWGADGKYGITGSIDNETTIDYMRKTVRSLFETYPLLAGIGVTAGENMKRITPEQKENWLWKTYGLGVMDAKKAMPDRKIRFIHRYWMSKIPEITKHFEGFDDGVEFNFSFKYAKARLYSNTKPTFVDEILRDAPKGTKWWWNLRNDDIFYFRWGDADYVRAFLNNLPPAEQTEGFHMGSDGYIWGREFVSTEPDSPRQLEVEKHWYKYMLWGRLGYDPTLSNAYFEKAMQQRFPGKPTQKLQSVWARSSMIIPAVNRAHWHDWDFQWSVEACSGRKGYHAITDTCWKAGGSSMADEIQGHAEFVLNELPALQEIKGDKAWQRTLADVEAMAHLGNYYAEKIRAADYKASNPGQAILHLKEALTHWEKYAAIGQQQYKSQLLSRAGQADWQQGYENAKKDILLMENEN</sequence>
<dbReference type="GO" id="GO:0005975">
    <property type="term" value="P:carbohydrate metabolic process"/>
    <property type="evidence" value="ECO:0007669"/>
    <property type="project" value="UniProtKB-ARBA"/>
</dbReference>
<accession>A0A5C6E5S0</accession>
<dbReference type="Gene3D" id="3.30.379.10">
    <property type="entry name" value="Chitobiase/beta-hexosaminidase domain 2-like"/>
    <property type="match status" value="1"/>
</dbReference>
<organism evidence="2 3">
    <name type="scientific">Novipirellula aureliae</name>
    <dbReference type="NCBI Taxonomy" id="2527966"/>
    <lineage>
        <taxon>Bacteria</taxon>
        <taxon>Pseudomonadati</taxon>
        <taxon>Planctomycetota</taxon>
        <taxon>Planctomycetia</taxon>
        <taxon>Pirellulales</taxon>
        <taxon>Pirellulaceae</taxon>
        <taxon>Novipirellula</taxon>
    </lineage>
</organism>
<evidence type="ECO:0000256" key="1">
    <source>
        <dbReference type="ARBA" id="ARBA00022801"/>
    </source>
</evidence>
<evidence type="ECO:0008006" key="4">
    <source>
        <dbReference type="Google" id="ProtNLM"/>
    </source>
</evidence>